<reference evidence="7 8" key="1">
    <citation type="submission" date="2015-06" db="EMBL/GenBank/DDBJ databases">
        <title>Recapitulation of the evolution of biosynthetic gene clusters reveals hidden chemical diversity on bacterial genomes.</title>
        <authorList>
            <person name="Cruz-Morales P."/>
            <person name="Martinez-Guerrero C."/>
            <person name="Morales-Escalante M.A."/>
            <person name="Yanez-Guerra L.A."/>
            <person name="Kopp J.F."/>
            <person name="Feldmann J."/>
            <person name="Ramos-Aboites H.E."/>
            <person name="Barona-Gomez F."/>
        </authorList>
    </citation>
    <scope>NUCLEOTIDE SEQUENCE [LARGE SCALE GENOMIC DNA]</scope>
    <source>
        <strain evidence="7 8">ATCC 31245</strain>
    </source>
</reference>
<keyword evidence="1" id="KW-0540">Nuclease</keyword>
<dbReference type="PATRIC" id="fig|66430.4.peg.3654"/>
<proteinExistence type="inferred from homology"/>
<dbReference type="Pfam" id="PF03852">
    <property type="entry name" value="Vsr"/>
    <property type="match status" value="1"/>
</dbReference>
<keyword evidence="2" id="KW-0255">Endonuclease</keyword>
<comment type="caution">
    <text evidence="7">The sequence shown here is derived from an EMBL/GenBank/DDBJ whole genome shotgun (WGS) entry which is preliminary data.</text>
</comment>
<accession>A0A0J6XQZ8</accession>
<evidence type="ECO:0000256" key="5">
    <source>
        <dbReference type="ARBA" id="ARBA00023204"/>
    </source>
</evidence>
<dbReference type="InterPro" id="IPR004603">
    <property type="entry name" value="DNA_mismatch_endonuc_vsr"/>
</dbReference>
<evidence type="ECO:0000313" key="7">
    <source>
        <dbReference type="EMBL" id="KMO98565.1"/>
    </source>
</evidence>
<dbReference type="NCBIfam" id="TIGR00632">
    <property type="entry name" value="vsr"/>
    <property type="match status" value="1"/>
</dbReference>
<dbReference type="SUPFAM" id="SSF52980">
    <property type="entry name" value="Restriction endonuclease-like"/>
    <property type="match status" value="1"/>
</dbReference>
<keyword evidence="5" id="KW-0234">DNA repair</keyword>
<evidence type="ECO:0000256" key="3">
    <source>
        <dbReference type="ARBA" id="ARBA00022763"/>
    </source>
</evidence>
<keyword evidence="4" id="KW-0378">Hydrolase</keyword>
<comment type="similarity">
    <text evidence="6">Belongs to the Vsr family.</text>
</comment>
<keyword evidence="3" id="KW-0227">DNA damage</keyword>
<dbReference type="InterPro" id="IPR011335">
    <property type="entry name" value="Restrct_endonuc-II-like"/>
</dbReference>
<protein>
    <submittedName>
        <fullName evidence="7">DNA mismatch repair protein Vsr</fullName>
    </submittedName>
</protein>
<evidence type="ECO:0000256" key="6">
    <source>
        <dbReference type="ARBA" id="ARBA00029466"/>
    </source>
</evidence>
<organism evidence="7 8">
    <name type="scientific">Streptomyces roseus</name>
    <dbReference type="NCBI Taxonomy" id="66430"/>
    <lineage>
        <taxon>Bacteria</taxon>
        <taxon>Bacillati</taxon>
        <taxon>Actinomycetota</taxon>
        <taxon>Actinomycetes</taxon>
        <taxon>Kitasatosporales</taxon>
        <taxon>Streptomycetaceae</taxon>
        <taxon>Streptomyces</taxon>
    </lineage>
</organism>
<dbReference type="STRING" id="66430.ACS04_06795"/>
<evidence type="ECO:0000256" key="4">
    <source>
        <dbReference type="ARBA" id="ARBA00022801"/>
    </source>
</evidence>
<dbReference type="CDD" id="cd00221">
    <property type="entry name" value="Vsr"/>
    <property type="match status" value="1"/>
</dbReference>
<keyword evidence="8" id="KW-1185">Reference proteome</keyword>
<dbReference type="GO" id="GO:0006298">
    <property type="term" value="P:mismatch repair"/>
    <property type="evidence" value="ECO:0007669"/>
    <property type="project" value="InterPro"/>
</dbReference>
<dbReference type="Proteomes" id="UP000035932">
    <property type="component" value="Unassembled WGS sequence"/>
</dbReference>
<evidence type="ECO:0000313" key="8">
    <source>
        <dbReference type="Proteomes" id="UP000035932"/>
    </source>
</evidence>
<dbReference type="GO" id="GO:0016787">
    <property type="term" value="F:hydrolase activity"/>
    <property type="evidence" value="ECO:0007669"/>
    <property type="project" value="UniProtKB-KW"/>
</dbReference>
<evidence type="ECO:0000256" key="2">
    <source>
        <dbReference type="ARBA" id="ARBA00022759"/>
    </source>
</evidence>
<gene>
    <name evidence="7" type="ORF">ACS04_06795</name>
</gene>
<dbReference type="AlphaFoldDB" id="A0A0J6XQZ8"/>
<sequence>MSRQKSRNTGIEMALRSALHAAGLRYRVHRRPVKGVRREADIIFGPARVAVFVDGCFWHGCPEHATWPRRNAEFWRAKIEGNRARDRDTDRRLAECGWLAVRVWEHETVDAAAARVDAIVRARRRVAAAKTIGSVVTVP</sequence>
<evidence type="ECO:0000256" key="1">
    <source>
        <dbReference type="ARBA" id="ARBA00022722"/>
    </source>
</evidence>
<dbReference type="EMBL" id="LFML01000026">
    <property type="protein sequence ID" value="KMO98565.1"/>
    <property type="molecule type" value="Genomic_DNA"/>
</dbReference>
<dbReference type="Gene3D" id="3.40.960.10">
    <property type="entry name" value="VSR Endonuclease"/>
    <property type="match status" value="1"/>
</dbReference>
<dbReference type="GO" id="GO:0004519">
    <property type="term" value="F:endonuclease activity"/>
    <property type="evidence" value="ECO:0007669"/>
    <property type="project" value="UniProtKB-KW"/>
</dbReference>
<name>A0A0J6XQZ8_9ACTN</name>